<organism evidence="1 2">
    <name type="scientific">Lacticaseibacillus jixianensis</name>
    <dbReference type="NCBI Taxonomy" id="2486012"/>
    <lineage>
        <taxon>Bacteria</taxon>
        <taxon>Bacillati</taxon>
        <taxon>Bacillota</taxon>
        <taxon>Bacilli</taxon>
        <taxon>Lactobacillales</taxon>
        <taxon>Lactobacillaceae</taxon>
        <taxon>Lacticaseibacillus</taxon>
    </lineage>
</organism>
<dbReference type="RefSeq" id="WP_125585982.1">
    <property type="nucleotide sequence ID" value="NZ_JBHTMO010000018.1"/>
</dbReference>
<reference evidence="2" key="1">
    <citation type="journal article" date="2019" name="Int. J. Syst. Evol. Microbiol.">
        <title>The Global Catalogue of Microorganisms (GCM) 10K type strain sequencing project: providing services to taxonomists for standard genome sequencing and annotation.</title>
        <authorList>
            <consortium name="The Broad Institute Genomics Platform"/>
            <consortium name="The Broad Institute Genome Sequencing Center for Infectious Disease"/>
            <person name="Wu L."/>
            <person name="Ma J."/>
        </authorList>
    </citation>
    <scope>NUCLEOTIDE SEQUENCE [LARGE SCALE GENOMIC DNA]</scope>
    <source>
        <strain evidence="2">CCM 8911</strain>
    </source>
</reference>
<name>A0ABW4BAW0_9LACO</name>
<evidence type="ECO:0000313" key="2">
    <source>
        <dbReference type="Proteomes" id="UP001597249"/>
    </source>
</evidence>
<proteinExistence type="predicted"/>
<sequence length="242" mass="28022">MTTYYFEGRIAGGRTETVMTQDRRYGDLNLVQFVATDADPTPEKPTAREFSRAFKMTRPPLNQKLYLLFDRSFVESTARIGETISFVGEPQRLLIIAPANRYFTDAVQWQNLDLGRWWKTEAPDQPRLRLGEEIDERYQAGMLTLPDYQAEWRALTNRAGQKRRVVSSRFIAQRRRWHALYLDMWAEPKNEVAQLIVPAAGEDIVVTQRIPGDDVLRVDSALYLEPYGLMSAFGDWLRLGQK</sequence>
<gene>
    <name evidence="1" type="ORF">ACFQ3L_06265</name>
</gene>
<keyword evidence="2" id="KW-1185">Reference proteome</keyword>
<dbReference type="Proteomes" id="UP001597249">
    <property type="component" value="Unassembled WGS sequence"/>
</dbReference>
<comment type="caution">
    <text evidence="1">The sequence shown here is derived from an EMBL/GenBank/DDBJ whole genome shotgun (WGS) entry which is preliminary data.</text>
</comment>
<evidence type="ECO:0000313" key="1">
    <source>
        <dbReference type="EMBL" id="MFD1393173.1"/>
    </source>
</evidence>
<dbReference type="EMBL" id="JBHTMO010000018">
    <property type="protein sequence ID" value="MFD1393173.1"/>
    <property type="molecule type" value="Genomic_DNA"/>
</dbReference>
<accession>A0ABW4BAW0</accession>
<protein>
    <submittedName>
        <fullName evidence="1">Uncharacterized protein</fullName>
    </submittedName>
</protein>